<accession>A0A087AFG5</accession>
<organism evidence="1 2">
    <name type="scientific">Bifidobacterium cuniculi</name>
    <dbReference type="NCBI Taxonomy" id="1688"/>
    <lineage>
        <taxon>Bacteria</taxon>
        <taxon>Bacillati</taxon>
        <taxon>Actinomycetota</taxon>
        <taxon>Actinomycetes</taxon>
        <taxon>Bifidobacteriales</taxon>
        <taxon>Bifidobacteriaceae</taxon>
        <taxon>Bifidobacterium</taxon>
    </lineage>
</organism>
<reference evidence="1 2" key="1">
    <citation type="submission" date="2014-03" db="EMBL/GenBank/DDBJ databases">
        <title>Genomics of Bifidobacteria.</title>
        <authorList>
            <person name="Ventura M."/>
            <person name="Milani C."/>
            <person name="Lugli G.A."/>
        </authorList>
    </citation>
    <scope>NUCLEOTIDE SEQUENCE [LARGE SCALE GENOMIC DNA]</scope>
    <source>
        <strain evidence="1 2">LMG 10738</strain>
    </source>
</reference>
<dbReference type="AlphaFoldDB" id="A0A087AFG5"/>
<dbReference type="Proteomes" id="UP000029067">
    <property type="component" value="Unassembled WGS sequence"/>
</dbReference>
<name>A0A087AFG5_9BIFI</name>
<sequence length="75" mass="8696">MRTITLTPLNRPSFHIRRRIPAVNTLFKEKQLARKPTVALKTNSGHPRRRQLNETNIRHNQTLAILEALRSNADC</sequence>
<dbReference type="EMBL" id="JGYV01000033">
    <property type="protein sequence ID" value="KFI57515.1"/>
    <property type="molecule type" value="Genomic_DNA"/>
</dbReference>
<keyword evidence="2" id="KW-1185">Reference proteome</keyword>
<proteinExistence type="predicted"/>
<gene>
    <name evidence="1" type="ORF">BCUN_1863</name>
</gene>
<evidence type="ECO:0000313" key="2">
    <source>
        <dbReference type="Proteomes" id="UP000029067"/>
    </source>
</evidence>
<protein>
    <submittedName>
        <fullName evidence="1">Uncharacterized protein</fullName>
    </submittedName>
</protein>
<comment type="caution">
    <text evidence="1">The sequence shown here is derived from an EMBL/GenBank/DDBJ whole genome shotgun (WGS) entry which is preliminary data.</text>
</comment>
<evidence type="ECO:0000313" key="1">
    <source>
        <dbReference type="EMBL" id="KFI57515.1"/>
    </source>
</evidence>